<sequence>MAKAIHLLCRHESGQYKNMVRLEGQTYRSGWWKISEADAQALIGGWIYLHEAKAKPSGFGGCVTGIVPAGSDDEGEGERYGLIFEARREARGQPWRGADHGMAWTGGLVEATASHEAGS</sequence>
<reference evidence="2" key="1">
    <citation type="submission" date="2016-10" db="EMBL/GenBank/DDBJ databases">
        <authorList>
            <person name="Varghese N."/>
            <person name="Submissions S."/>
        </authorList>
    </citation>
    <scope>NUCLEOTIDE SEQUENCE [LARGE SCALE GENOMIC DNA]</scope>
    <source>
        <strain evidence="2">BL47</strain>
    </source>
</reference>
<accession>A0A1H0KH37</accession>
<organism evidence="1 2">
    <name type="scientific">Methylobacterium phyllostachyos</name>
    <dbReference type="NCBI Taxonomy" id="582672"/>
    <lineage>
        <taxon>Bacteria</taxon>
        <taxon>Pseudomonadati</taxon>
        <taxon>Pseudomonadota</taxon>
        <taxon>Alphaproteobacteria</taxon>
        <taxon>Hyphomicrobiales</taxon>
        <taxon>Methylobacteriaceae</taxon>
        <taxon>Methylobacterium</taxon>
    </lineage>
</organism>
<keyword evidence="2" id="KW-1185">Reference proteome</keyword>
<protein>
    <submittedName>
        <fullName evidence="1">Uncharacterized protein</fullName>
    </submittedName>
</protein>
<evidence type="ECO:0000313" key="2">
    <source>
        <dbReference type="Proteomes" id="UP000198704"/>
    </source>
</evidence>
<dbReference type="EMBL" id="FNHS01000027">
    <property type="protein sequence ID" value="SDO55080.1"/>
    <property type="molecule type" value="Genomic_DNA"/>
</dbReference>
<gene>
    <name evidence="1" type="ORF">SAMN05216360_1277</name>
</gene>
<proteinExistence type="predicted"/>
<dbReference type="Proteomes" id="UP000198704">
    <property type="component" value="Unassembled WGS sequence"/>
</dbReference>
<dbReference type="OrthoDB" id="6203947at2"/>
<evidence type="ECO:0000313" key="1">
    <source>
        <dbReference type="EMBL" id="SDO55080.1"/>
    </source>
</evidence>
<dbReference type="AlphaFoldDB" id="A0A1H0KH37"/>
<name>A0A1H0KH37_9HYPH</name>